<sequence>MHPIDLAAFWPGYEVAASRPVAENTLLIELEPQATQVPRCGRCQQPSPLIHERRLRQV</sequence>
<dbReference type="EMBL" id="QJUP01000013">
    <property type="protein sequence ID" value="TBU96303.1"/>
    <property type="molecule type" value="Genomic_DNA"/>
</dbReference>
<dbReference type="AlphaFoldDB" id="A0A4Q9R6X7"/>
<comment type="caution">
    <text evidence="1">The sequence shown here is derived from an EMBL/GenBank/DDBJ whole genome shotgun (WGS) entry which is preliminary data.</text>
</comment>
<name>A0A4Q9R6X7_9GAMM</name>
<reference evidence="1 2" key="1">
    <citation type="submission" date="2018-06" db="EMBL/GenBank/DDBJ databases">
        <title>Three novel Pseudomonas species isolated from symptomatic oak.</title>
        <authorList>
            <person name="Bueno-Gonzalez V."/>
            <person name="Brady C."/>
        </authorList>
    </citation>
    <scope>NUCLEOTIDE SEQUENCE [LARGE SCALE GENOMIC DNA]</scope>
    <source>
        <strain evidence="1 2">P17C</strain>
    </source>
</reference>
<dbReference type="Proteomes" id="UP000292639">
    <property type="component" value="Unassembled WGS sequence"/>
</dbReference>
<organism evidence="1 2">
    <name type="scientific">Stutzerimonas kirkiae</name>
    <dbReference type="NCBI Taxonomy" id="2211392"/>
    <lineage>
        <taxon>Bacteria</taxon>
        <taxon>Pseudomonadati</taxon>
        <taxon>Pseudomonadota</taxon>
        <taxon>Gammaproteobacteria</taxon>
        <taxon>Pseudomonadales</taxon>
        <taxon>Pseudomonadaceae</taxon>
        <taxon>Stutzerimonas</taxon>
    </lineage>
</organism>
<evidence type="ECO:0000313" key="2">
    <source>
        <dbReference type="Proteomes" id="UP000292639"/>
    </source>
</evidence>
<proteinExistence type="predicted"/>
<accession>A0A4Q9R6X7</accession>
<evidence type="ECO:0000313" key="1">
    <source>
        <dbReference type="EMBL" id="TBU96303.1"/>
    </source>
</evidence>
<feature type="non-terminal residue" evidence="1">
    <location>
        <position position="58"/>
    </location>
</feature>
<keyword evidence="2" id="KW-1185">Reference proteome</keyword>
<protein>
    <submittedName>
        <fullName evidence="1">ISL3 family transposase</fullName>
    </submittedName>
</protein>
<gene>
    <name evidence="1" type="ORF">DNJ96_10670</name>
</gene>